<protein>
    <submittedName>
        <fullName evidence="2">DUF4243 domain-containing protein</fullName>
    </submittedName>
</protein>
<keyword evidence="3" id="KW-1185">Reference proteome</keyword>
<evidence type="ECO:0000313" key="2">
    <source>
        <dbReference type="EMBL" id="NHZ78181.1"/>
    </source>
</evidence>
<dbReference type="InterPro" id="IPR025337">
    <property type="entry name" value="Questin_oxidase-like"/>
</dbReference>
<name>A0ABX0MYX9_9BURK</name>
<evidence type="ECO:0000313" key="3">
    <source>
        <dbReference type="Proteomes" id="UP000621455"/>
    </source>
</evidence>
<dbReference type="PANTHER" id="PTHR35870:SF1">
    <property type="entry name" value="PROTEIN, PUTATIVE (AFU_ORTHOLOGUE AFUA_5G03330)-RELATED"/>
    <property type="match status" value="1"/>
</dbReference>
<comment type="caution">
    <text evidence="2">The sequence shown here is derived from an EMBL/GenBank/DDBJ whole genome shotgun (WGS) entry which is preliminary data.</text>
</comment>
<evidence type="ECO:0000256" key="1">
    <source>
        <dbReference type="ARBA" id="ARBA00023002"/>
    </source>
</evidence>
<dbReference type="PANTHER" id="PTHR35870">
    <property type="entry name" value="PROTEIN, PUTATIVE (AFU_ORTHOLOGUE AFUA_5G03330)-RELATED"/>
    <property type="match status" value="1"/>
</dbReference>
<dbReference type="EMBL" id="WHJG01000002">
    <property type="protein sequence ID" value="NHZ78181.1"/>
    <property type="molecule type" value="Genomic_DNA"/>
</dbReference>
<sequence>MKEWGRRPWPVEFASLPLRGIDRQQAMRRGRSGRFHGVRAIAAGGSLSGWWITWRTCMATLSDTCRNLLAHSRRYGPLYGERLANHLPMTLIALDRMGAPADAMQRAFDVNARRLEAQDGDIGAVADALAWLGKGRNAGGLERFFQESVRRAGLDAVLRGWVPRLLPGVSASAFHCLIRLAYAIDAGDLDETCAALAYWVMEYVTLDLAPDEVDEAPAAIAARLARAVAGHAPWDGIIIDHMRQAARHPAMAGTAIQPATLDLRQVAQFALGAYHAQEDFTLLHTVTACHAFRVVAPYAGDPRQALRYLWEAVVVASLTVEPAPGGTPAPAAGIDWQACMAQAARATDAHVIKLCYSAWCESLVYGDPRYLAIAARKLA</sequence>
<proteinExistence type="predicted"/>
<dbReference type="Pfam" id="PF14027">
    <property type="entry name" value="Questin_oxidase"/>
    <property type="match status" value="1"/>
</dbReference>
<dbReference type="Proteomes" id="UP000621455">
    <property type="component" value="Unassembled WGS sequence"/>
</dbReference>
<accession>A0ABX0MYX9</accession>
<gene>
    <name evidence="2" type="ORF">F2P44_02600</name>
</gene>
<organism evidence="2 3">
    <name type="scientific">Massilia frigida</name>
    <dbReference type="NCBI Taxonomy" id="2609281"/>
    <lineage>
        <taxon>Bacteria</taxon>
        <taxon>Pseudomonadati</taxon>
        <taxon>Pseudomonadota</taxon>
        <taxon>Betaproteobacteria</taxon>
        <taxon>Burkholderiales</taxon>
        <taxon>Oxalobacteraceae</taxon>
        <taxon>Telluria group</taxon>
        <taxon>Massilia</taxon>
    </lineage>
</organism>
<keyword evidence="1" id="KW-0560">Oxidoreductase</keyword>
<reference evidence="2 3" key="1">
    <citation type="submission" date="2019-10" db="EMBL/GenBank/DDBJ databases">
        <title>Taxonomy of Antarctic Massilia spp.: description of Massilia rubra sp. nov., Massilia aquatica sp. nov., Massilia mucilaginosa sp. nov., Massilia frigida sp. nov. isolated from streams, lakes and regoliths.</title>
        <authorList>
            <person name="Holochova P."/>
            <person name="Sedlacek I."/>
            <person name="Kralova S."/>
            <person name="Maslanova I."/>
            <person name="Busse H.-J."/>
            <person name="Stankova E."/>
            <person name="Vrbovska V."/>
            <person name="Kovarovic V."/>
            <person name="Bartak M."/>
            <person name="Svec P."/>
            <person name="Pantucek R."/>
        </authorList>
    </citation>
    <scope>NUCLEOTIDE SEQUENCE [LARGE SCALE GENOMIC DNA]</scope>
    <source>
        <strain evidence="2 3">CCM 8695</strain>
    </source>
</reference>